<dbReference type="Pfam" id="PF21365">
    <property type="entry name" value="Glyco_hydro_31_3rd"/>
    <property type="match status" value="1"/>
</dbReference>
<dbReference type="AlphaFoldDB" id="A0A4U7KNE3"/>
<dbReference type="PROSITE" id="PS00707">
    <property type="entry name" value="GLYCOSYL_HYDROL_F31_2"/>
    <property type="match status" value="1"/>
</dbReference>
<feature type="chain" id="PRO_5020842416" evidence="8">
    <location>
        <begin position="26"/>
        <end position="1047"/>
    </location>
</feature>
<dbReference type="GO" id="GO:0030246">
    <property type="term" value="F:carbohydrate binding"/>
    <property type="evidence" value="ECO:0007669"/>
    <property type="project" value="InterPro"/>
</dbReference>
<dbReference type="KEGG" id="sgra:EX895_005401"/>
<feature type="compositionally biased region" description="Basic and acidic residues" evidence="7">
    <location>
        <begin position="592"/>
        <end position="608"/>
    </location>
</feature>
<evidence type="ECO:0000256" key="7">
    <source>
        <dbReference type="SAM" id="MobiDB-lite"/>
    </source>
</evidence>
<dbReference type="Pfam" id="PF01055">
    <property type="entry name" value="Glyco_hydro_31_2nd"/>
    <property type="match status" value="1"/>
</dbReference>
<evidence type="ECO:0000259" key="9">
    <source>
        <dbReference type="Pfam" id="PF01055"/>
    </source>
</evidence>
<evidence type="ECO:0000256" key="2">
    <source>
        <dbReference type="ARBA" id="ARBA00022729"/>
    </source>
</evidence>
<dbReference type="InterPro" id="IPR013780">
    <property type="entry name" value="Glyco_hydro_b"/>
</dbReference>
<keyword evidence="4" id="KW-0325">Glycoprotein</keyword>
<feature type="region of interest" description="Disordered" evidence="7">
    <location>
        <begin position="590"/>
        <end position="615"/>
    </location>
</feature>
<dbReference type="GO" id="GO:0004553">
    <property type="term" value="F:hydrolase activity, hydrolyzing O-glycosyl compounds"/>
    <property type="evidence" value="ECO:0007669"/>
    <property type="project" value="InterPro"/>
</dbReference>
<evidence type="ECO:0000259" key="10">
    <source>
        <dbReference type="Pfam" id="PF21365"/>
    </source>
</evidence>
<dbReference type="CDD" id="cd06602">
    <property type="entry name" value="GH31_MGAM_SI_GAA"/>
    <property type="match status" value="1"/>
</dbReference>
<proteinExistence type="inferred from homology"/>
<evidence type="ECO:0000256" key="6">
    <source>
        <dbReference type="RuleBase" id="RU361185"/>
    </source>
</evidence>
<keyword evidence="5 6" id="KW-0326">Glycosidase</keyword>
<dbReference type="Gene3D" id="2.60.40.1760">
    <property type="entry name" value="glycosyl hydrolase (family 31)"/>
    <property type="match status" value="1"/>
</dbReference>
<dbReference type="RefSeq" id="XP_029737845.1">
    <property type="nucleotide sequence ID" value="XM_029885993.1"/>
</dbReference>
<reference evidence="11 12" key="1">
    <citation type="submission" date="2019-05" db="EMBL/GenBank/DDBJ databases">
        <title>Sporisorium graminicola CBS 10092 draft sequencing and annotation.</title>
        <authorList>
            <person name="Solano-Gonzalez S."/>
            <person name="Caddick M.X."/>
            <person name="Darby A."/>
        </authorList>
    </citation>
    <scope>NUCLEOTIDE SEQUENCE [LARGE SCALE GENOMIC DNA]</scope>
    <source>
        <strain evidence="11 12">CBS 10092</strain>
    </source>
</reference>
<name>A0A4U7KNE3_9BASI</name>
<dbReference type="InterPro" id="IPR048395">
    <property type="entry name" value="Glyco_hydro_31_C"/>
</dbReference>
<evidence type="ECO:0000256" key="3">
    <source>
        <dbReference type="ARBA" id="ARBA00022801"/>
    </source>
</evidence>
<evidence type="ECO:0000256" key="4">
    <source>
        <dbReference type="ARBA" id="ARBA00023180"/>
    </source>
</evidence>
<comment type="caution">
    <text evidence="11">The sequence shown here is derived from an EMBL/GenBank/DDBJ whole genome shotgun (WGS) entry which is preliminary data.</text>
</comment>
<dbReference type="GeneID" id="40728296"/>
<dbReference type="InterPro" id="IPR030459">
    <property type="entry name" value="Glyco_hydro_31_CS"/>
</dbReference>
<dbReference type="Gene3D" id="3.20.20.80">
    <property type="entry name" value="Glycosidases"/>
    <property type="match status" value="2"/>
</dbReference>
<dbReference type="SUPFAM" id="SSF51011">
    <property type="entry name" value="Glycosyl hydrolase domain"/>
    <property type="match status" value="1"/>
</dbReference>
<feature type="signal peptide" evidence="8">
    <location>
        <begin position="1"/>
        <end position="25"/>
    </location>
</feature>
<evidence type="ECO:0000256" key="8">
    <source>
        <dbReference type="SAM" id="SignalP"/>
    </source>
</evidence>
<dbReference type="EMBL" id="SRRM01000019">
    <property type="protein sequence ID" value="TKY85860.1"/>
    <property type="molecule type" value="Genomic_DNA"/>
</dbReference>
<dbReference type="CDD" id="cd14752">
    <property type="entry name" value="GH31_N"/>
    <property type="match status" value="1"/>
</dbReference>
<gene>
    <name evidence="11" type="ORF">EX895_005401</name>
</gene>
<accession>A0A4U7KNE3</accession>
<dbReference type="Proteomes" id="UP000306050">
    <property type="component" value="Chromosome SGRAM_6"/>
</dbReference>
<dbReference type="Gene3D" id="2.60.40.1180">
    <property type="entry name" value="Golgi alpha-mannosidase II"/>
    <property type="match status" value="2"/>
</dbReference>
<dbReference type="PROSITE" id="PS00129">
    <property type="entry name" value="GLYCOSYL_HYDROL_F31_1"/>
    <property type="match status" value="1"/>
</dbReference>
<feature type="domain" description="Glycoside hydrolase family 31 TIM barrel" evidence="9">
    <location>
        <begin position="351"/>
        <end position="822"/>
    </location>
</feature>
<evidence type="ECO:0000313" key="11">
    <source>
        <dbReference type="EMBL" id="TKY85860.1"/>
    </source>
</evidence>
<dbReference type="InterPro" id="IPR000322">
    <property type="entry name" value="Glyco_hydro_31_TIM"/>
</dbReference>
<keyword evidence="12" id="KW-1185">Reference proteome</keyword>
<dbReference type="PANTHER" id="PTHR22762:SF133">
    <property type="entry name" value="P-TYPE DOMAIN-CONTAINING PROTEIN"/>
    <property type="match status" value="1"/>
</dbReference>
<protein>
    <submittedName>
        <fullName evidence="11">Uncharacterized protein</fullName>
    </submittedName>
</protein>
<dbReference type="InterPro" id="IPR017853">
    <property type="entry name" value="GH"/>
</dbReference>
<evidence type="ECO:0000313" key="12">
    <source>
        <dbReference type="Proteomes" id="UP000306050"/>
    </source>
</evidence>
<comment type="similarity">
    <text evidence="1 6">Belongs to the glycosyl hydrolase 31 family.</text>
</comment>
<dbReference type="InterPro" id="IPR011013">
    <property type="entry name" value="Gal_mutarotase_sf_dom"/>
</dbReference>
<dbReference type="InterPro" id="IPR030458">
    <property type="entry name" value="Glyco_hydro_31_AS"/>
</dbReference>
<dbReference type="SUPFAM" id="SSF51445">
    <property type="entry name" value="(Trans)glycosidases"/>
    <property type="match status" value="1"/>
</dbReference>
<evidence type="ECO:0000256" key="5">
    <source>
        <dbReference type="ARBA" id="ARBA00023295"/>
    </source>
</evidence>
<keyword evidence="2 8" id="KW-0732">Signal</keyword>
<dbReference type="PANTHER" id="PTHR22762">
    <property type="entry name" value="ALPHA-GLUCOSIDASE"/>
    <property type="match status" value="1"/>
</dbReference>
<feature type="domain" description="Glycosyl hydrolase family 31 C-terminal" evidence="10">
    <location>
        <begin position="831"/>
        <end position="920"/>
    </location>
</feature>
<dbReference type="GO" id="GO:0005975">
    <property type="term" value="P:carbohydrate metabolic process"/>
    <property type="evidence" value="ECO:0007669"/>
    <property type="project" value="InterPro"/>
</dbReference>
<dbReference type="OrthoDB" id="5839090at2759"/>
<sequence length="1047" mass="116274">MRYIKAASLTPLLAAFFTTLSSTLALPSSILEHQLETNVLQVRADSNSSASYISPSFDVTKCPGYQLVGEPVTSEHGFTANLSLAGQACNAYGVDISNLTLSVVYEKKHQLHVHIYDTAKQQYQLPNGLIYERPSDDPAEIEDGSTAEESDLVFHHTAENGTQSNDSGAWAFWIERKSSGDVIFDTRASNIPTYSDGINNVSSDTKRNSTAMPKHEMIFENQYLQLSSALPEGANIYGLGEYVTGSFRRNPDETLQPFFTLDAGTPVDSNMYGYHPVYLEARRGQDGKLRSHTVSIQNTAGMDVLLRRGLIQYRAIGGTLDLRFTSGSTVDGINTPNTAIQQYVNVVGNPVIHPYWSYGFHLCRWGYNNVSETQAVVDAMREHNIPLEVQWNDIDYLQEFRDFTTDPQRFPRKEFAAMIQKLKDNHQHYIPIIDMAIPKAPTNASDTYYPGTRGDELDVFLKNKNGTQYVGEVWPGYTTFVDQQAKNAGQWWTEAIRNFSEIVDFSGIWLDMNEPSSFVVGNAAGPETNLSDTPAYTAATSVAGWPQGYNNLTWGTSGNITINGTYTFRQGPVQNNDNAQQRRSLLTATSGREQEDVLIKRQSGESDNKFGPNEPNYRYANTSQRYLSNPPYAIHNGIHISETPLNINLDKKTVAMEAVGVDGQRAFYDVHNLDGTLEEQHFYKALRTIRPNERPFLISRSTYPGAGKFSGHWLGDNYALWTILPGQEAYKAGAGMAQSIDGVLQFQIFGIHMIGADICGFNRNTDEELCNRWMMLGAFLPFMRNHNTIGAIGQEPFRWNSVANASRIAIGKRYEILPSLYSHLARSSVSGAPAVKALWYEFPDVFEQTKDYAHQFLFGDDLLVSPVLEPNVTSLKALFPDAGGKWRNIFTYDALDVEYNKNVSVEAPLSTINVHLRPGRALLTHSKPAYTVYETTQSPYGLIVNLDNQGQAKQYFYLDDGATPAPAPNSTLTVSATNGSSVSGQLEGEFNPSQSLAYVIVLDVKQKPSQVKIGGNEASSSWDQTRSLLNVTGLSVDLSSNWTISWS</sequence>
<evidence type="ECO:0000256" key="1">
    <source>
        <dbReference type="ARBA" id="ARBA00007806"/>
    </source>
</evidence>
<organism evidence="11 12">
    <name type="scientific">Sporisorium graminicola</name>
    <dbReference type="NCBI Taxonomy" id="280036"/>
    <lineage>
        <taxon>Eukaryota</taxon>
        <taxon>Fungi</taxon>
        <taxon>Dikarya</taxon>
        <taxon>Basidiomycota</taxon>
        <taxon>Ustilaginomycotina</taxon>
        <taxon>Ustilaginomycetes</taxon>
        <taxon>Ustilaginales</taxon>
        <taxon>Ustilaginaceae</taxon>
        <taxon>Sporisorium</taxon>
    </lineage>
</organism>
<keyword evidence="3 6" id="KW-0378">Hydrolase</keyword>
<dbReference type="SUPFAM" id="SSF74650">
    <property type="entry name" value="Galactose mutarotase-like"/>
    <property type="match status" value="1"/>
</dbReference>